<evidence type="ECO:0000256" key="1">
    <source>
        <dbReference type="ARBA" id="ARBA00008769"/>
    </source>
</evidence>
<dbReference type="AlphaFoldDB" id="A0A938B2K1"/>
<comment type="similarity">
    <text evidence="1 2">Belongs to the OprB family.</text>
</comment>
<organism evidence="3 4">
    <name type="scientific">Tectimicrobiota bacterium</name>
    <dbReference type="NCBI Taxonomy" id="2528274"/>
    <lineage>
        <taxon>Bacteria</taxon>
        <taxon>Pseudomonadati</taxon>
        <taxon>Nitrospinota/Tectimicrobiota group</taxon>
        <taxon>Candidatus Tectimicrobiota</taxon>
    </lineage>
</organism>
<gene>
    <name evidence="3" type="ORF">FJZ47_20725</name>
</gene>
<dbReference type="GO" id="GO:0008643">
    <property type="term" value="P:carbohydrate transport"/>
    <property type="evidence" value="ECO:0007669"/>
    <property type="project" value="InterPro"/>
</dbReference>
<protein>
    <submittedName>
        <fullName evidence="3">Carbohydrate porin</fullName>
    </submittedName>
</protein>
<comment type="caution">
    <text evidence="3">The sequence shown here is derived from an EMBL/GenBank/DDBJ whole genome shotgun (WGS) entry which is preliminary data.</text>
</comment>
<reference evidence="3" key="1">
    <citation type="submission" date="2019-03" db="EMBL/GenBank/DDBJ databases">
        <title>Lake Tanganyika Metagenome-Assembled Genomes (MAGs).</title>
        <authorList>
            <person name="Tran P."/>
        </authorList>
    </citation>
    <scope>NUCLEOTIDE SEQUENCE</scope>
    <source>
        <strain evidence="3">K_DeepCast_65m_m2_066</strain>
    </source>
</reference>
<dbReference type="GO" id="GO:0016020">
    <property type="term" value="C:membrane"/>
    <property type="evidence" value="ECO:0007669"/>
    <property type="project" value="InterPro"/>
</dbReference>
<sequence length="69" mass="7912">MAHARNSEAFLRTQPADTPRAETTLEWSYRAAIFPWLRVQPDFQYVINPGTHAALRNALAFTLRVKLTL</sequence>
<dbReference type="InterPro" id="IPR007049">
    <property type="entry name" value="Carb-sel_porin_OprB"/>
</dbReference>
<dbReference type="Proteomes" id="UP000712673">
    <property type="component" value="Unassembled WGS sequence"/>
</dbReference>
<evidence type="ECO:0000313" key="4">
    <source>
        <dbReference type="Proteomes" id="UP000712673"/>
    </source>
</evidence>
<proteinExistence type="inferred from homology"/>
<accession>A0A938B2K1</accession>
<dbReference type="EMBL" id="VGLS01000823">
    <property type="protein sequence ID" value="MBM3226197.1"/>
    <property type="molecule type" value="Genomic_DNA"/>
</dbReference>
<evidence type="ECO:0000256" key="2">
    <source>
        <dbReference type="RuleBase" id="RU363072"/>
    </source>
</evidence>
<dbReference type="GO" id="GO:0015288">
    <property type="term" value="F:porin activity"/>
    <property type="evidence" value="ECO:0007669"/>
    <property type="project" value="InterPro"/>
</dbReference>
<dbReference type="Gene3D" id="2.40.160.180">
    <property type="entry name" value="Carbohydrate-selective porin OprB"/>
    <property type="match status" value="1"/>
</dbReference>
<evidence type="ECO:0000313" key="3">
    <source>
        <dbReference type="EMBL" id="MBM3226197.1"/>
    </source>
</evidence>
<name>A0A938B2K1_UNCTE</name>
<dbReference type="Pfam" id="PF04966">
    <property type="entry name" value="OprB"/>
    <property type="match status" value="1"/>
</dbReference>
<dbReference type="InterPro" id="IPR038673">
    <property type="entry name" value="OprB_sf"/>
</dbReference>